<dbReference type="Pfam" id="PF01632">
    <property type="entry name" value="Ribosomal_L35p"/>
    <property type="match status" value="1"/>
</dbReference>
<evidence type="ECO:0000256" key="5">
    <source>
        <dbReference type="HAMAP-Rule" id="MF_00514"/>
    </source>
</evidence>
<feature type="compositionally biased region" description="Basic residues" evidence="7">
    <location>
        <begin position="21"/>
        <end position="39"/>
    </location>
</feature>
<dbReference type="PROSITE" id="PS00936">
    <property type="entry name" value="RIBOSOMAL_L35"/>
    <property type="match status" value="1"/>
</dbReference>
<dbReference type="GO" id="GO:0003735">
    <property type="term" value="F:structural constituent of ribosome"/>
    <property type="evidence" value="ECO:0007669"/>
    <property type="project" value="InterPro"/>
</dbReference>
<organism evidence="8 9">
    <name type="scientific">Terriglobus roseus</name>
    <dbReference type="NCBI Taxonomy" id="392734"/>
    <lineage>
        <taxon>Bacteria</taxon>
        <taxon>Pseudomonadati</taxon>
        <taxon>Acidobacteriota</taxon>
        <taxon>Terriglobia</taxon>
        <taxon>Terriglobales</taxon>
        <taxon>Acidobacteriaceae</taxon>
        <taxon>Terriglobus</taxon>
    </lineage>
</organism>
<dbReference type="AlphaFoldDB" id="A0A1H4LSP9"/>
<dbReference type="Gene3D" id="4.10.410.60">
    <property type="match status" value="1"/>
</dbReference>
<evidence type="ECO:0000256" key="3">
    <source>
        <dbReference type="ARBA" id="ARBA00023274"/>
    </source>
</evidence>
<dbReference type="InterPro" id="IPR037229">
    <property type="entry name" value="Ribosomal_bL35_sf"/>
</dbReference>
<dbReference type="InterPro" id="IPR001706">
    <property type="entry name" value="Ribosomal_bL35"/>
</dbReference>
<dbReference type="SUPFAM" id="SSF143034">
    <property type="entry name" value="L35p-like"/>
    <property type="match status" value="1"/>
</dbReference>
<dbReference type="PRINTS" id="PR00064">
    <property type="entry name" value="RIBOSOMALL35"/>
</dbReference>
<dbReference type="InterPro" id="IPR021137">
    <property type="entry name" value="Ribosomal_bL35-like"/>
</dbReference>
<dbReference type="InterPro" id="IPR018265">
    <property type="entry name" value="Ribosomal_bL35_CS"/>
</dbReference>
<evidence type="ECO:0000313" key="8">
    <source>
        <dbReference type="EMBL" id="SEB73789.1"/>
    </source>
</evidence>
<sequence length="65" mass="7315">MPKMKTHSGAAKRFSKTGTGKIKRGQTKKRHILTSKSTKVKRKLTRQAYVSDGDHAKVSRMIPYA</sequence>
<proteinExistence type="inferred from homology"/>
<dbReference type="EMBL" id="FNSD01000001">
    <property type="protein sequence ID" value="SEB73789.1"/>
    <property type="molecule type" value="Genomic_DNA"/>
</dbReference>
<name>A0A1H4LSP9_9BACT</name>
<dbReference type="RefSeq" id="WP_074653334.1">
    <property type="nucleotide sequence ID" value="NZ_FNSD01000001.1"/>
</dbReference>
<keyword evidence="2 5" id="KW-0689">Ribosomal protein</keyword>
<evidence type="ECO:0000256" key="7">
    <source>
        <dbReference type="SAM" id="MobiDB-lite"/>
    </source>
</evidence>
<keyword evidence="3 5" id="KW-0687">Ribonucleoprotein</keyword>
<comment type="similarity">
    <text evidence="1 5 6">Belongs to the bacterial ribosomal protein bL35 family.</text>
</comment>
<reference evidence="8 9" key="1">
    <citation type="submission" date="2016-10" db="EMBL/GenBank/DDBJ databases">
        <authorList>
            <person name="de Groot N.N."/>
        </authorList>
    </citation>
    <scope>NUCLEOTIDE SEQUENCE [LARGE SCALE GENOMIC DNA]</scope>
    <source>
        <strain evidence="8 9">AB35.6</strain>
    </source>
</reference>
<dbReference type="PANTHER" id="PTHR33343:SF1">
    <property type="entry name" value="LARGE RIBOSOMAL SUBUNIT PROTEIN BL35M"/>
    <property type="match status" value="1"/>
</dbReference>
<evidence type="ECO:0000256" key="2">
    <source>
        <dbReference type="ARBA" id="ARBA00022980"/>
    </source>
</evidence>
<dbReference type="FunFam" id="4.10.410.60:FF:000001">
    <property type="entry name" value="50S ribosomal protein L35"/>
    <property type="match status" value="1"/>
</dbReference>
<evidence type="ECO:0000313" key="9">
    <source>
        <dbReference type="Proteomes" id="UP000182409"/>
    </source>
</evidence>
<dbReference type="HAMAP" id="MF_00514">
    <property type="entry name" value="Ribosomal_bL35"/>
    <property type="match status" value="1"/>
</dbReference>
<dbReference type="PANTHER" id="PTHR33343">
    <property type="entry name" value="54S RIBOSOMAL PROTEIN BL35M"/>
    <property type="match status" value="1"/>
</dbReference>
<dbReference type="Proteomes" id="UP000182409">
    <property type="component" value="Unassembled WGS sequence"/>
</dbReference>
<feature type="region of interest" description="Disordered" evidence="7">
    <location>
        <begin position="1"/>
        <end position="39"/>
    </location>
</feature>
<dbReference type="OrthoDB" id="47476at2"/>
<evidence type="ECO:0000256" key="4">
    <source>
        <dbReference type="ARBA" id="ARBA00071664"/>
    </source>
</evidence>
<gene>
    <name evidence="5" type="primary">rpmI</name>
    <name evidence="8" type="ORF">SAMN05443244_1704</name>
</gene>
<dbReference type="GO" id="GO:0006412">
    <property type="term" value="P:translation"/>
    <property type="evidence" value="ECO:0007669"/>
    <property type="project" value="UniProtKB-UniRule"/>
</dbReference>
<evidence type="ECO:0000256" key="6">
    <source>
        <dbReference type="RuleBase" id="RU000568"/>
    </source>
</evidence>
<dbReference type="NCBIfam" id="TIGR00001">
    <property type="entry name" value="rpmI_bact"/>
    <property type="match status" value="1"/>
</dbReference>
<accession>A0A1H4LSP9</accession>
<protein>
    <recommendedName>
        <fullName evidence="4 5">Large ribosomal subunit protein bL35</fullName>
    </recommendedName>
</protein>
<dbReference type="GO" id="GO:0022625">
    <property type="term" value="C:cytosolic large ribosomal subunit"/>
    <property type="evidence" value="ECO:0007669"/>
    <property type="project" value="TreeGrafter"/>
</dbReference>
<evidence type="ECO:0000256" key="1">
    <source>
        <dbReference type="ARBA" id="ARBA00006598"/>
    </source>
</evidence>